<dbReference type="InterPro" id="IPR007450">
    <property type="entry name" value="BamE_dom"/>
</dbReference>
<dbReference type="RefSeq" id="WP_216966069.1">
    <property type="nucleotide sequence ID" value="NZ_JAHOPB010000003.1"/>
</dbReference>
<evidence type="ECO:0000259" key="2">
    <source>
        <dbReference type="Pfam" id="PF04355"/>
    </source>
</evidence>
<feature type="signal peptide" evidence="1">
    <location>
        <begin position="1"/>
        <end position="17"/>
    </location>
</feature>
<dbReference type="InterPro" id="IPR026592">
    <property type="entry name" value="BamE"/>
</dbReference>
<dbReference type="PROSITE" id="PS51257">
    <property type="entry name" value="PROKAR_LIPOPROTEIN"/>
    <property type="match status" value="1"/>
</dbReference>
<proteinExistence type="predicted"/>
<gene>
    <name evidence="3" type="ORF">KQ910_23955</name>
</gene>
<accession>A0ABS6IQG4</accession>
<evidence type="ECO:0000256" key="1">
    <source>
        <dbReference type="SAM" id="SignalP"/>
    </source>
</evidence>
<organism evidence="3 4">
    <name type="scientific">Reyranella humidisoli</name>
    <dbReference type="NCBI Taxonomy" id="2849149"/>
    <lineage>
        <taxon>Bacteria</taxon>
        <taxon>Pseudomonadati</taxon>
        <taxon>Pseudomonadota</taxon>
        <taxon>Alphaproteobacteria</taxon>
        <taxon>Hyphomicrobiales</taxon>
        <taxon>Reyranellaceae</taxon>
        <taxon>Reyranella</taxon>
    </lineage>
</organism>
<dbReference type="Proteomes" id="UP000727907">
    <property type="component" value="Unassembled WGS sequence"/>
</dbReference>
<keyword evidence="1" id="KW-0732">Signal</keyword>
<feature type="domain" description="Outer membrane protein assembly factor BamE" evidence="2">
    <location>
        <begin position="36"/>
        <end position="106"/>
    </location>
</feature>
<feature type="chain" id="PRO_5046151449" evidence="1">
    <location>
        <begin position="18"/>
        <end position="162"/>
    </location>
</feature>
<reference evidence="3 4" key="1">
    <citation type="submission" date="2021-06" db="EMBL/GenBank/DDBJ databases">
        <authorList>
            <person name="Lee D.H."/>
        </authorList>
    </citation>
    <scope>NUCLEOTIDE SEQUENCE [LARGE SCALE GENOMIC DNA]</scope>
    <source>
        <strain evidence="3 4">MMS21-HV4-11</strain>
    </source>
</reference>
<sequence length="162" mass="17415">MRRTAPLALVGALAVSAALTVGGCEDTVDQRGFAATPGSVEKLEVGAQSREDVVRLIGSPSAVATFNPNIWYYISETQVYWAYTKPRIVEQKVMQVTFNDTGRIEAIKNYGLKDAQDIQMVQRITPTSGKELTILEQVLGNVGRFSGPKKETAPGAPTTGGI</sequence>
<dbReference type="EMBL" id="JAHOPB010000003">
    <property type="protein sequence ID" value="MBU8876851.1"/>
    <property type="molecule type" value="Genomic_DNA"/>
</dbReference>
<dbReference type="Pfam" id="PF04355">
    <property type="entry name" value="BamE"/>
    <property type="match status" value="1"/>
</dbReference>
<comment type="caution">
    <text evidence="3">The sequence shown here is derived from an EMBL/GenBank/DDBJ whole genome shotgun (WGS) entry which is preliminary data.</text>
</comment>
<keyword evidence="4" id="KW-1185">Reference proteome</keyword>
<evidence type="ECO:0000313" key="4">
    <source>
        <dbReference type="Proteomes" id="UP000727907"/>
    </source>
</evidence>
<evidence type="ECO:0000313" key="3">
    <source>
        <dbReference type="EMBL" id="MBU8876851.1"/>
    </source>
</evidence>
<dbReference type="PANTHER" id="PTHR37482:SF1">
    <property type="entry name" value="OUTER MEMBRANE PROTEIN ASSEMBLY FACTOR BAME"/>
    <property type="match status" value="1"/>
</dbReference>
<name>A0ABS6IQG4_9HYPH</name>
<protein>
    <submittedName>
        <fullName evidence="3">Outer membrane protein assembly factor BamE</fullName>
    </submittedName>
</protein>
<dbReference type="PANTHER" id="PTHR37482">
    <property type="entry name" value="OUTER MEMBRANE PROTEIN ASSEMBLY FACTOR BAME"/>
    <property type="match status" value="1"/>
</dbReference>